<protein>
    <recommendedName>
        <fullName evidence="8">Peptidase A1 domain-containing protein</fullName>
    </recommendedName>
</protein>
<evidence type="ECO:0000256" key="6">
    <source>
        <dbReference type="ARBA" id="ARBA00023145"/>
    </source>
</evidence>
<keyword evidence="5" id="KW-0378">Hydrolase</keyword>
<evidence type="ECO:0000256" key="4">
    <source>
        <dbReference type="ARBA" id="ARBA00022750"/>
    </source>
</evidence>
<dbReference type="Pfam" id="PF00026">
    <property type="entry name" value="Asp"/>
    <property type="match status" value="1"/>
</dbReference>
<keyword evidence="6" id="KW-0865">Zymogen</keyword>
<dbReference type="InterPro" id="IPR001461">
    <property type="entry name" value="Aspartic_peptidase_A1"/>
</dbReference>
<comment type="similarity">
    <text evidence="1">Belongs to the peptidase A1 family.</text>
</comment>
<dbReference type="PANTHER" id="PTHR47965:SF12">
    <property type="entry name" value="ASPARTIC PROTEINASE 3-RELATED"/>
    <property type="match status" value="1"/>
</dbReference>
<dbReference type="FunFam" id="2.40.70.10:FF:000017">
    <property type="entry name" value="Uncharacterized protein"/>
    <property type="match status" value="1"/>
</dbReference>
<evidence type="ECO:0000313" key="10">
    <source>
        <dbReference type="Proteomes" id="UP000007241"/>
    </source>
</evidence>
<keyword evidence="10" id="KW-1185">Reference proteome</keyword>
<dbReference type="AlphaFoldDB" id="F4PED1"/>
<evidence type="ECO:0000256" key="1">
    <source>
        <dbReference type="ARBA" id="ARBA00007447"/>
    </source>
</evidence>
<feature type="region of interest" description="Disordered" evidence="7">
    <location>
        <begin position="512"/>
        <end position="559"/>
    </location>
</feature>
<keyword evidence="3" id="KW-0732">Signal</keyword>
<dbReference type="InterPro" id="IPR033121">
    <property type="entry name" value="PEPTIDASE_A1"/>
</dbReference>
<dbReference type="FunFam" id="2.40.70.10:FF:000132">
    <property type="entry name" value="Uncharacterized protein"/>
    <property type="match status" value="1"/>
</dbReference>
<evidence type="ECO:0000313" key="9">
    <source>
        <dbReference type="EMBL" id="EGF76405.1"/>
    </source>
</evidence>
<reference evidence="9 10" key="1">
    <citation type="submission" date="2009-12" db="EMBL/GenBank/DDBJ databases">
        <title>The draft genome of Batrachochytrium dendrobatidis.</title>
        <authorList>
            <consortium name="US DOE Joint Genome Institute (JGI-PGF)"/>
            <person name="Kuo A."/>
            <person name="Salamov A."/>
            <person name="Schmutz J."/>
            <person name="Lucas S."/>
            <person name="Pitluck S."/>
            <person name="Rosenblum E."/>
            <person name="Stajich J."/>
            <person name="Eisen M."/>
            <person name="Grigoriev I.V."/>
        </authorList>
    </citation>
    <scope>NUCLEOTIDE SEQUENCE [LARGE SCALE GENOMIC DNA]</scope>
    <source>
        <strain evidence="10">JAM81 / FGSC 10211</strain>
    </source>
</reference>
<gene>
    <name evidence="9" type="ORF">BATDEDRAFT_28541</name>
</gene>
<dbReference type="InterPro" id="IPR021109">
    <property type="entry name" value="Peptidase_aspartic_dom_sf"/>
</dbReference>
<feature type="domain" description="Peptidase A1" evidence="8">
    <location>
        <begin position="139"/>
        <end position="490"/>
    </location>
</feature>
<dbReference type="RefSeq" id="XP_006682960.1">
    <property type="nucleotide sequence ID" value="XM_006682897.1"/>
</dbReference>
<dbReference type="SUPFAM" id="SSF50630">
    <property type="entry name" value="Acid proteases"/>
    <property type="match status" value="1"/>
</dbReference>
<name>F4PED1_BATDJ</name>
<dbReference type="InParanoid" id="F4PED1"/>
<keyword evidence="2" id="KW-0645">Protease</keyword>
<evidence type="ECO:0000256" key="2">
    <source>
        <dbReference type="ARBA" id="ARBA00022670"/>
    </source>
</evidence>
<dbReference type="OrthoDB" id="2747330at2759"/>
<dbReference type="Proteomes" id="UP000007241">
    <property type="component" value="Unassembled WGS sequence"/>
</dbReference>
<accession>F4PED1</accession>
<feature type="compositionally biased region" description="Basic residues" evidence="7">
    <location>
        <begin position="545"/>
        <end position="559"/>
    </location>
</feature>
<dbReference type="GeneID" id="18239670"/>
<dbReference type="HOGENOM" id="CLU_037528_0_0_1"/>
<evidence type="ECO:0000256" key="5">
    <source>
        <dbReference type="ARBA" id="ARBA00022801"/>
    </source>
</evidence>
<evidence type="ECO:0000256" key="3">
    <source>
        <dbReference type="ARBA" id="ARBA00022729"/>
    </source>
</evidence>
<dbReference type="GO" id="GO:0004190">
    <property type="term" value="F:aspartic-type endopeptidase activity"/>
    <property type="evidence" value="ECO:0007669"/>
    <property type="project" value="UniProtKB-KW"/>
</dbReference>
<organism evidence="9 10">
    <name type="scientific">Batrachochytrium dendrobatidis (strain JAM81 / FGSC 10211)</name>
    <name type="common">Frog chytrid fungus</name>
    <dbReference type="NCBI Taxonomy" id="684364"/>
    <lineage>
        <taxon>Eukaryota</taxon>
        <taxon>Fungi</taxon>
        <taxon>Fungi incertae sedis</taxon>
        <taxon>Chytridiomycota</taxon>
        <taxon>Chytridiomycota incertae sedis</taxon>
        <taxon>Chytridiomycetes</taxon>
        <taxon>Rhizophydiales</taxon>
        <taxon>Rhizophydiales incertae sedis</taxon>
        <taxon>Batrachochytrium</taxon>
    </lineage>
</organism>
<evidence type="ECO:0000259" key="8">
    <source>
        <dbReference type="PROSITE" id="PS51767"/>
    </source>
</evidence>
<dbReference type="PROSITE" id="PS51767">
    <property type="entry name" value="PEPTIDASE_A1"/>
    <property type="match status" value="1"/>
</dbReference>
<dbReference type="PANTHER" id="PTHR47965">
    <property type="entry name" value="ASPARTYL PROTEASE-RELATED"/>
    <property type="match status" value="1"/>
</dbReference>
<dbReference type="EMBL" id="GL882897">
    <property type="protein sequence ID" value="EGF76405.1"/>
    <property type="molecule type" value="Genomic_DNA"/>
</dbReference>
<dbReference type="Gene3D" id="2.40.70.10">
    <property type="entry name" value="Acid Proteases"/>
    <property type="match status" value="2"/>
</dbReference>
<sequence>MTPFTHYLEHESPKMRIMEFGAYGLVVMKGLIWRFKVCATRISFVTDYHLGVSVWIFQQELLNCERIGTKTRVDDEKLYGIFIDLEMSTAMEECILLALQAVAAVRVSLESPFEITSQSSNRLSKRSPVRLRGDITKCYTIKSNVNGVDLGLLVDSTMSDTIVPLSSSKNSVGLTPQHTPNGEPVIIDYRGKEYRGISSDAVVTILGTGITDINLPVIAVEKQSARLAGIDPNFDGVFGFGYPSLSKHHPPTTVLDTLYSNNVIPNNEIGIQLCPYGMRSKSFINIGNTEITAKCGTDGRSVAWVNSPTNDHHTVNIKSILVNDEPVDLPEEFQQVVKDDHTLYSVVETCSTYMYFPKVVVTALVKAIVDSDAITIKKNIFKDERKLTPEEIDDIFWKHYLMVRSNFHIDWIKLPTFTITMYAQTPVTDDNHDSVVKIKLGPKDYIQRVDYTHNMFAVKVGSNDKAILGIPFMTQLELTFDLQNIRIGFGPGCGCETASNRYPTISNGDQVLWPLPQLPEQPSTSSSDGRSGLRRSLSRFGSIRRGSKHSKATHKKTDD</sequence>
<proteinExistence type="inferred from homology"/>
<dbReference type="GO" id="GO:0006508">
    <property type="term" value="P:proteolysis"/>
    <property type="evidence" value="ECO:0007669"/>
    <property type="project" value="UniProtKB-KW"/>
</dbReference>
<keyword evidence="4" id="KW-0064">Aspartyl protease</keyword>
<evidence type="ECO:0000256" key="7">
    <source>
        <dbReference type="SAM" id="MobiDB-lite"/>
    </source>
</evidence>